<feature type="compositionally biased region" description="Low complexity" evidence="1">
    <location>
        <begin position="22"/>
        <end position="48"/>
    </location>
</feature>
<organism evidence="2 3">
    <name type="scientific">Pristionchus fissidentatus</name>
    <dbReference type="NCBI Taxonomy" id="1538716"/>
    <lineage>
        <taxon>Eukaryota</taxon>
        <taxon>Metazoa</taxon>
        <taxon>Ecdysozoa</taxon>
        <taxon>Nematoda</taxon>
        <taxon>Chromadorea</taxon>
        <taxon>Rhabditida</taxon>
        <taxon>Rhabditina</taxon>
        <taxon>Diplogasteromorpha</taxon>
        <taxon>Diplogasteroidea</taxon>
        <taxon>Neodiplogasteridae</taxon>
        <taxon>Pristionchus</taxon>
    </lineage>
</organism>
<evidence type="ECO:0000256" key="1">
    <source>
        <dbReference type="SAM" id="MobiDB-lite"/>
    </source>
</evidence>
<accession>A0AAV5VRV2</accession>
<evidence type="ECO:0000313" key="2">
    <source>
        <dbReference type="EMBL" id="GMT22336.1"/>
    </source>
</evidence>
<sequence>GNFEKMDHQHLLQSLWRRQHSLTGSSLGSTESSIDSTTSAYSSTSTTSQQLPILEEEDSSTMEFSPSAGSSSSPTATPSPPFCLFPTSLLSTSNQTLSGPSSLQLLQQQQDFAVAQSKPLITPPPSYQTALLHTLKMPDLDRLVELAALMNSAAAAGGSAASAASMLLSSSLVPPPLPTTQPPRDFDQLPLDLSTKQQQQLLQQPSPLLAPAHFLLRPATTGGYSTAPSTAAATPVATTRPSVILDGTNLRRSASSVTASNRPVPDVNEHFQRSLSGKWPRRVPATLEERRPVAAAPFRRPPSAQSASSRASPAPSCNNNNTIVITTNSSETIEDYFRRALGVEEFEEWKRSREEMEDRRRRQQQRF</sequence>
<feature type="compositionally biased region" description="Low complexity" evidence="1">
    <location>
        <begin position="65"/>
        <end position="76"/>
    </location>
</feature>
<dbReference type="SMART" id="SM00711">
    <property type="entry name" value="TDU"/>
    <property type="match status" value="2"/>
</dbReference>
<feature type="non-terminal residue" evidence="2">
    <location>
        <position position="1"/>
    </location>
</feature>
<keyword evidence="3" id="KW-1185">Reference proteome</keyword>
<proteinExistence type="predicted"/>
<feature type="region of interest" description="Disordered" evidence="1">
    <location>
        <begin position="22"/>
        <end position="78"/>
    </location>
</feature>
<dbReference type="AlphaFoldDB" id="A0AAV5VRV2"/>
<feature type="region of interest" description="Disordered" evidence="1">
    <location>
        <begin position="282"/>
        <end position="322"/>
    </location>
</feature>
<gene>
    <name evidence="2" type="ORF">PFISCL1PPCAC_13633</name>
</gene>
<dbReference type="Proteomes" id="UP001432322">
    <property type="component" value="Unassembled WGS sequence"/>
</dbReference>
<evidence type="ECO:0000313" key="3">
    <source>
        <dbReference type="Proteomes" id="UP001432322"/>
    </source>
</evidence>
<protein>
    <submittedName>
        <fullName evidence="2">Uncharacterized protein</fullName>
    </submittedName>
</protein>
<dbReference type="EMBL" id="BTSY01000004">
    <property type="protein sequence ID" value="GMT22336.1"/>
    <property type="molecule type" value="Genomic_DNA"/>
</dbReference>
<comment type="caution">
    <text evidence="2">The sequence shown here is derived from an EMBL/GenBank/DDBJ whole genome shotgun (WGS) entry which is preliminary data.</text>
</comment>
<reference evidence="2" key="1">
    <citation type="submission" date="2023-10" db="EMBL/GenBank/DDBJ databases">
        <title>Genome assembly of Pristionchus species.</title>
        <authorList>
            <person name="Yoshida K."/>
            <person name="Sommer R.J."/>
        </authorList>
    </citation>
    <scope>NUCLEOTIDE SEQUENCE</scope>
    <source>
        <strain evidence="2">RS5133</strain>
    </source>
</reference>
<name>A0AAV5VRV2_9BILA</name>
<dbReference type="InterPro" id="IPR006627">
    <property type="entry name" value="TDU_repeat"/>
</dbReference>
<feature type="compositionally biased region" description="Low complexity" evidence="1">
    <location>
        <begin position="293"/>
        <end position="322"/>
    </location>
</feature>